<dbReference type="EMBL" id="LLZZ01000106">
    <property type="protein sequence ID" value="KTB08030.1"/>
    <property type="molecule type" value="Genomic_DNA"/>
</dbReference>
<dbReference type="InterPro" id="IPR012387">
    <property type="entry name" value="Trl1_fun"/>
</dbReference>
<comment type="function">
    <text evidence="13">One of the two proteins required for the splicing of precursor tRNA molecules containing introns. The ligation activity requires three enzymatic activities: phosphorylation of the 5' terminus of the 3' half-tRNA in the presence of ATP, opening of the 2'3'-cyclic phosphodiester bond of the 5' half-tRNA leaving a 2'-phosphomonoester and ligation of the two tRNA halves in an ATP-dependent reaction.</text>
</comment>
<keyword evidence="8" id="KW-0418">Kinase</keyword>
<dbReference type="GO" id="GO:2000622">
    <property type="term" value="P:regulation of nuclear-transcribed mRNA catabolic process, nonsense-mediated decay"/>
    <property type="evidence" value="ECO:0007669"/>
    <property type="project" value="EnsemblFungi"/>
</dbReference>
<evidence type="ECO:0000256" key="17">
    <source>
        <dbReference type="PIRSR" id="PIRSR019634-50"/>
    </source>
</evidence>
<gene>
    <name evidence="21" type="ORF">AO440_003989</name>
</gene>
<keyword evidence="5" id="KW-0540">Nuclease</keyword>
<feature type="domain" description="tRNA ligase phosphodiesterase" evidence="18">
    <location>
        <begin position="561"/>
        <end position="830"/>
    </location>
</feature>
<dbReference type="InterPro" id="IPR015965">
    <property type="entry name" value="tRNA_lig_PDEase"/>
</dbReference>
<dbReference type="PANTHER" id="PTHR32004">
    <property type="entry name" value="TRNA LIGASE"/>
    <property type="match status" value="1"/>
</dbReference>
<name>A0A0W0CXR2_CANGB</name>
<dbReference type="GO" id="GO:0005524">
    <property type="term" value="F:ATP binding"/>
    <property type="evidence" value="ECO:0007669"/>
    <property type="project" value="UniProtKB-UniRule"/>
</dbReference>
<dbReference type="GO" id="GO:0070966">
    <property type="term" value="P:nuclear-transcribed mRNA catabolic process, no-go decay"/>
    <property type="evidence" value="ECO:0007669"/>
    <property type="project" value="EnsemblFungi"/>
</dbReference>
<dbReference type="GO" id="GO:0006388">
    <property type="term" value="P:tRNA splicing, via endonucleolytic cleavage and ligation"/>
    <property type="evidence" value="ECO:0007669"/>
    <property type="project" value="UniProtKB-UniRule"/>
</dbReference>
<dbReference type="GO" id="GO:0005737">
    <property type="term" value="C:cytoplasm"/>
    <property type="evidence" value="ECO:0007669"/>
    <property type="project" value="EnsemblFungi"/>
</dbReference>
<keyword evidence="11" id="KW-0511">Multifunctional enzyme</keyword>
<dbReference type="FunFam" id="3.40.50.300:FF:001934">
    <property type="entry name" value="tRNA ligase"/>
    <property type="match status" value="1"/>
</dbReference>
<dbReference type="GO" id="GO:0003972">
    <property type="term" value="F:RNA ligase (ATP) activity"/>
    <property type="evidence" value="ECO:0007669"/>
    <property type="project" value="UniProtKB-UniRule"/>
</dbReference>
<evidence type="ECO:0000256" key="8">
    <source>
        <dbReference type="ARBA" id="ARBA00022777"/>
    </source>
</evidence>
<dbReference type="EC" id="6.5.1.3" evidence="1 16"/>
<evidence type="ECO:0000256" key="9">
    <source>
        <dbReference type="ARBA" id="ARBA00022801"/>
    </source>
</evidence>
<comment type="catalytic activity">
    <reaction evidence="12 16">
        <text>ATP + (ribonucleotide)n-3'-hydroxyl + 5'-phospho-(ribonucleotide)m = (ribonucleotide)n+m + AMP + diphosphate.</text>
        <dbReference type="EC" id="6.5.1.3"/>
    </reaction>
</comment>
<evidence type="ECO:0000256" key="7">
    <source>
        <dbReference type="ARBA" id="ARBA00022759"/>
    </source>
</evidence>
<evidence type="ECO:0000256" key="6">
    <source>
        <dbReference type="ARBA" id="ARBA00022741"/>
    </source>
</evidence>
<dbReference type="Gene3D" id="3.40.50.300">
    <property type="entry name" value="P-loop containing nucleotide triphosphate hydrolases"/>
    <property type="match status" value="1"/>
</dbReference>
<feature type="active site" description="N6-AMP-lysine intermediate" evidence="17">
    <location>
        <position position="110"/>
    </location>
</feature>
<dbReference type="GO" id="GO:0051730">
    <property type="term" value="F:GTP-dependent polyribonucleotide 5'-hydroxyl-kinase activity"/>
    <property type="evidence" value="ECO:0007669"/>
    <property type="project" value="EnsemblFungi"/>
</dbReference>
<evidence type="ECO:0000256" key="2">
    <source>
        <dbReference type="ARBA" id="ARBA00022598"/>
    </source>
</evidence>
<evidence type="ECO:0000259" key="19">
    <source>
        <dbReference type="Pfam" id="PF08303"/>
    </source>
</evidence>
<dbReference type="VEuPathDB" id="FungiDB:GWK60_M02959"/>
<dbReference type="InterPro" id="IPR015966">
    <property type="entry name" value="tRNA_lig_kin_fungi"/>
</dbReference>
<organism evidence="21 22">
    <name type="scientific">Candida glabrata</name>
    <name type="common">Yeast</name>
    <name type="synonym">Torulopsis glabrata</name>
    <dbReference type="NCBI Taxonomy" id="5478"/>
    <lineage>
        <taxon>Eukaryota</taxon>
        <taxon>Fungi</taxon>
        <taxon>Dikarya</taxon>
        <taxon>Ascomycota</taxon>
        <taxon>Saccharomycotina</taxon>
        <taxon>Saccharomycetes</taxon>
        <taxon>Saccharomycetales</taxon>
        <taxon>Saccharomycetaceae</taxon>
        <taxon>Nakaseomyces</taxon>
    </lineage>
</organism>
<dbReference type="Proteomes" id="UP000054886">
    <property type="component" value="Unassembled WGS sequence"/>
</dbReference>
<feature type="domain" description="tRNA ligase kinase" evidence="19">
    <location>
        <begin position="389"/>
        <end position="556"/>
    </location>
</feature>
<accession>A0A0W0CXR2</accession>
<dbReference type="GO" id="GO:0005637">
    <property type="term" value="C:nuclear inner membrane"/>
    <property type="evidence" value="ECO:0007669"/>
    <property type="project" value="EnsemblFungi"/>
</dbReference>
<evidence type="ECO:0000259" key="18">
    <source>
        <dbReference type="Pfam" id="PF08302"/>
    </source>
</evidence>
<keyword evidence="4 16" id="KW-0819">tRNA processing</keyword>
<dbReference type="VEuPathDB" id="FungiDB:GVI51_M02959"/>
<keyword evidence="9" id="KW-0378">Hydrolase</keyword>
<evidence type="ECO:0000256" key="13">
    <source>
        <dbReference type="ARBA" id="ARBA00055002"/>
    </source>
</evidence>
<comment type="similarity">
    <text evidence="14 16">Belongs to the TRL1 family.</text>
</comment>
<dbReference type="Pfam" id="PF09511">
    <property type="entry name" value="RNA_lig_T4_1"/>
    <property type="match status" value="1"/>
</dbReference>
<dbReference type="AlphaFoldDB" id="A0A0W0CXR2"/>
<evidence type="ECO:0000256" key="5">
    <source>
        <dbReference type="ARBA" id="ARBA00022722"/>
    </source>
</evidence>
<keyword evidence="6" id="KW-0547">Nucleotide-binding</keyword>
<keyword evidence="7" id="KW-0255">Endonuclease</keyword>
<evidence type="ECO:0000256" key="10">
    <source>
        <dbReference type="ARBA" id="ARBA00022840"/>
    </source>
</evidence>
<evidence type="ECO:0000256" key="16">
    <source>
        <dbReference type="PIRNR" id="PIRNR019634"/>
    </source>
</evidence>
<evidence type="ECO:0000256" key="12">
    <source>
        <dbReference type="ARBA" id="ARBA00034038"/>
    </source>
</evidence>
<evidence type="ECO:0000313" key="21">
    <source>
        <dbReference type="EMBL" id="KTB08030.1"/>
    </source>
</evidence>
<dbReference type="GO" id="GO:0004519">
    <property type="term" value="F:endonuclease activity"/>
    <property type="evidence" value="ECO:0007669"/>
    <property type="project" value="UniProtKB-KW"/>
</dbReference>
<evidence type="ECO:0000256" key="14">
    <source>
        <dbReference type="ARBA" id="ARBA00061627"/>
    </source>
</evidence>
<evidence type="ECO:0000256" key="4">
    <source>
        <dbReference type="ARBA" id="ARBA00022694"/>
    </source>
</evidence>
<dbReference type="InterPro" id="IPR027417">
    <property type="entry name" value="P-loop_NTPase"/>
</dbReference>
<evidence type="ECO:0000256" key="15">
    <source>
        <dbReference type="ARBA" id="ARBA00073988"/>
    </source>
</evidence>
<reference evidence="21 22" key="1">
    <citation type="submission" date="2015-10" db="EMBL/GenBank/DDBJ databases">
        <title>Draft genomes sequences of Candida glabrata isolates 1A, 1B, 2A, 2B, 3A and 3B.</title>
        <authorList>
            <person name="Haavelsrud O.E."/>
            <person name="Gaustad P."/>
        </authorList>
    </citation>
    <scope>NUCLEOTIDE SEQUENCE [LARGE SCALE GENOMIC DNA]</scope>
    <source>
        <strain evidence="21">910700640</strain>
    </source>
</reference>
<feature type="domain" description="T4 RNA ligase 1-like N-terminal" evidence="20">
    <location>
        <begin position="61"/>
        <end position="288"/>
    </location>
</feature>
<dbReference type="PIRSF" id="PIRSF019634">
    <property type="entry name" value="tRNA_lig_yeast"/>
    <property type="match status" value="1"/>
</dbReference>
<protein>
    <recommendedName>
        <fullName evidence="15 16">tRNA ligase</fullName>
        <ecNumber evidence="1 16">6.5.1.3</ecNumber>
    </recommendedName>
</protein>
<evidence type="ECO:0000256" key="1">
    <source>
        <dbReference type="ARBA" id="ARBA00012724"/>
    </source>
</evidence>
<proteinExistence type="inferred from homology"/>
<dbReference type="PANTHER" id="PTHR32004:SF1">
    <property type="entry name" value="TRNA LIGASE"/>
    <property type="match status" value="1"/>
</dbReference>
<comment type="caution">
    <text evidence="21">The sequence shown here is derived from an EMBL/GenBank/DDBJ whole genome shotgun (WGS) entry which is preliminary data.</text>
</comment>
<dbReference type="InterPro" id="IPR019039">
    <property type="entry name" value="T4-Rnl1-like_N"/>
</dbReference>
<evidence type="ECO:0000259" key="20">
    <source>
        <dbReference type="Pfam" id="PF09511"/>
    </source>
</evidence>
<dbReference type="GO" id="GO:0004113">
    <property type="term" value="F:2',3'-cyclic-nucleotide 3'-phosphodiesterase activity"/>
    <property type="evidence" value="ECO:0007669"/>
    <property type="project" value="EnsemblFungi"/>
</dbReference>
<keyword evidence="10" id="KW-0067">ATP-binding</keyword>
<dbReference type="VEuPathDB" id="FungiDB:CAGL0M03091g"/>
<dbReference type="GO" id="GO:0036498">
    <property type="term" value="P:IRE1-mediated unfolded protein response"/>
    <property type="evidence" value="ECO:0007669"/>
    <property type="project" value="EnsemblFungi"/>
</dbReference>
<keyword evidence="2 16" id="KW-0436">Ligase</keyword>
<keyword evidence="3" id="KW-0808">Transferase</keyword>
<dbReference type="Pfam" id="PF08303">
    <property type="entry name" value="tRNA_lig_kinase"/>
    <property type="match status" value="1"/>
</dbReference>
<evidence type="ECO:0000256" key="11">
    <source>
        <dbReference type="ARBA" id="ARBA00023268"/>
    </source>
</evidence>
<dbReference type="GO" id="GO:0032056">
    <property type="term" value="P:positive regulation of translation in response to stress"/>
    <property type="evidence" value="ECO:0007669"/>
    <property type="project" value="EnsemblFungi"/>
</dbReference>
<evidence type="ECO:0000256" key="3">
    <source>
        <dbReference type="ARBA" id="ARBA00022679"/>
    </source>
</evidence>
<dbReference type="VEuPathDB" id="FungiDB:B1J91_M03091g"/>
<evidence type="ECO:0000313" key="22">
    <source>
        <dbReference type="Proteomes" id="UP000054886"/>
    </source>
</evidence>
<sequence>MNLSRNVKDLVEKLEAASQLPGRGKAIKRICKLSNSDGQVVSWKFNEWDYGKNNIKLPCCARGLFITDDSKNPQIVARGYDKFFNIDETPFTRWDTLESDTKGPYNVTLKANGCIIFVSGMADGTLVVCSKHSTGPRDDVDRNHADAGEQFLLSQLKSIGIEPQQLALELYQNNVTAVAEYCDDTFEEHILEYTNDDVGLYLHGINYNETTFRTWDMDSVSEFARKYNFKQIKYENFNDFTLLKKFLEECSNSGTYHGQEVEGFVIRCKTRENGNDFFFKYKFEEPYLMYRQWREVTKDYISTKSRVFKFKKHKFITNKYLDFVIPILDSSPALCEEYMKGFGIIKLRNEFLKDFGMSGLEILNHEKVLELENANKIDYDTVDEHTKFLIIPVAVIGCGKTTTAMTINNIYPESWGHVQNDNITGKDNSLLMKRSLELLAKPGIKCVVVDRNNHQARERKELFDWIDEYKEDYLPYDTNIKVICLSFTKRDDLENVREITTNRVFARGDDHQSIKLSKYGEKKVMGIMSGFIKRFQPVNEDRMPDIMFDHVIDLTVTEKDSSLINAKRILNNLHDKYPVLVPTVPTDEEIKAAFEKSLEYKPTTVKIINEKGSRRNKNKDKKHTSAPAMKKLKPVYFFAELRDPTKLLRCVKDFIEENRSSIDNDSYIHIDRLFQDKKYQEKLHVTLIHLMQGKKGTETQQQLWDDYLRNFDEYLTVNPETFDKNCDRIKTKYSIKVTVQSLYWDSKIATLTVKPELVEVERDGSLNTLACCNDIPHITLGILEEGIKPVYSNELLKMMNQNDKESRPVNCFCLELAGLEVQIADVYIHL</sequence>
<dbReference type="Pfam" id="PF08302">
    <property type="entry name" value="tRNA_lig_CPD"/>
    <property type="match status" value="1"/>
</dbReference>